<dbReference type="Pfam" id="PF00457">
    <property type="entry name" value="Glyco_hydro_11"/>
    <property type="match status" value="2"/>
</dbReference>
<dbReference type="OMA" id="FCNGAKH"/>
<feature type="active site" description="Nucleophile" evidence="9">
    <location>
        <position position="429"/>
    </location>
</feature>
<dbReference type="PROSITE" id="PS51761">
    <property type="entry name" value="GH11_3"/>
    <property type="match status" value="2"/>
</dbReference>
<feature type="active site" description="Nucleophile" evidence="9">
    <location>
        <position position="200"/>
    </location>
</feature>
<keyword evidence="4 9" id="KW-0858">Xylan degradation</keyword>
<comment type="catalytic activity">
    <reaction evidence="1 9">
        <text>Endohydrolysis of (1-&gt;4)-beta-D-xylosidic linkages in xylans.</text>
        <dbReference type="EC" id="3.2.1.8"/>
    </reaction>
</comment>
<dbReference type="VEuPathDB" id="FungiDB:AMAG_13276"/>
<evidence type="ECO:0000256" key="9">
    <source>
        <dbReference type="PROSITE-ProRule" id="PRU01097"/>
    </source>
</evidence>
<gene>
    <name evidence="13" type="ORF">AMAG_13276</name>
</gene>
<reference evidence="14" key="2">
    <citation type="submission" date="2009-11" db="EMBL/GenBank/DDBJ databases">
        <title>The Genome Sequence of Allomyces macrogynus strain ATCC 38327.</title>
        <authorList>
            <consortium name="The Broad Institute Genome Sequencing Platform"/>
            <person name="Russ C."/>
            <person name="Cuomo C."/>
            <person name="Shea T."/>
            <person name="Young S.K."/>
            <person name="Zeng Q."/>
            <person name="Koehrsen M."/>
            <person name="Haas B."/>
            <person name="Borodovsky M."/>
            <person name="Guigo R."/>
            <person name="Alvarado L."/>
            <person name="Berlin A."/>
            <person name="Borenstein D."/>
            <person name="Chen Z."/>
            <person name="Engels R."/>
            <person name="Freedman E."/>
            <person name="Gellesch M."/>
            <person name="Goldberg J."/>
            <person name="Griggs A."/>
            <person name="Gujja S."/>
            <person name="Heiman D."/>
            <person name="Hepburn T."/>
            <person name="Howarth C."/>
            <person name="Jen D."/>
            <person name="Larson L."/>
            <person name="Lewis B."/>
            <person name="Mehta T."/>
            <person name="Park D."/>
            <person name="Pearson M."/>
            <person name="Roberts A."/>
            <person name="Saif S."/>
            <person name="Shenoy N."/>
            <person name="Sisk P."/>
            <person name="Stolte C."/>
            <person name="Sykes S."/>
            <person name="Walk T."/>
            <person name="White J."/>
            <person name="Yandava C."/>
            <person name="Burger G."/>
            <person name="Gray M.W."/>
            <person name="Holland P.W.H."/>
            <person name="King N."/>
            <person name="Lang F.B.F."/>
            <person name="Roger A.J."/>
            <person name="Ruiz-Trillo I."/>
            <person name="Lander E."/>
            <person name="Nusbaum C."/>
        </authorList>
    </citation>
    <scope>NUCLEOTIDE SEQUENCE [LARGE SCALE GENOMIC DNA]</scope>
    <source>
        <strain evidence="14">ATCC 38327</strain>
    </source>
</reference>
<keyword evidence="7 9" id="KW-0326">Glycosidase</keyword>
<dbReference type="GO" id="GO:0045493">
    <property type="term" value="P:xylan catabolic process"/>
    <property type="evidence" value="ECO:0007669"/>
    <property type="project" value="UniProtKB-UniRule"/>
</dbReference>
<evidence type="ECO:0000256" key="6">
    <source>
        <dbReference type="ARBA" id="ARBA00023277"/>
    </source>
</evidence>
<dbReference type="PRINTS" id="PR00911">
    <property type="entry name" value="GLHYDRLASE11"/>
</dbReference>
<organism evidence="13 14">
    <name type="scientific">Allomyces macrogynus (strain ATCC 38327)</name>
    <name type="common">Allomyces javanicus var. macrogynus</name>
    <dbReference type="NCBI Taxonomy" id="578462"/>
    <lineage>
        <taxon>Eukaryota</taxon>
        <taxon>Fungi</taxon>
        <taxon>Fungi incertae sedis</taxon>
        <taxon>Blastocladiomycota</taxon>
        <taxon>Blastocladiomycetes</taxon>
        <taxon>Blastocladiales</taxon>
        <taxon>Blastocladiaceae</taxon>
        <taxon>Allomyces</taxon>
    </lineage>
</organism>
<keyword evidence="5 9" id="KW-0378">Hydrolase</keyword>
<feature type="active site" description="Proton donor" evidence="9">
    <location>
        <position position="516"/>
    </location>
</feature>
<keyword evidence="14" id="KW-1185">Reference proteome</keyword>
<evidence type="ECO:0000256" key="2">
    <source>
        <dbReference type="ARBA" id="ARBA00004851"/>
    </source>
</evidence>
<name>A0A0L0T0D1_ALLM3</name>
<dbReference type="PANTHER" id="PTHR46828">
    <property type="entry name" value="ENDO-1,4-BETA-XYLANASE A-RELATED"/>
    <property type="match status" value="1"/>
</dbReference>
<keyword evidence="11" id="KW-0732">Signal</keyword>
<evidence type="ECO:0000256" key="10">
    <source>
        <dbReference type="SAM" id="MobiDB-lite"/>
    </source>
</evidence>
<dbReference type="Gene3D" id="2.60.120.180">
    <property type="match status" value="2"/>
</dbReference>
<feature type="active site" description="Proton donor" evidence="9">
    <location>
        <position position="287"/>
    </location>
</feature>
<dbReference type="InterPro" id="IPR013320">
    <property type="entry name" value="ConA-like_dom_sf"/>
</dbReference>
<dbReference type="UniPathway" id="UPA00114"/>
<evidence type="ECO:0000259" key="12">
    <source>
        <dbReference type="PROSITE" id="PS51761"/>
    </source>
</evidence>
<protein>
    <recommendedName>
        <fullName evidence="3 9">endo-1,4-beta-xylanase</fullName>
        <ecNumber evidence="3 9">3.2.1.8</ecNumber>
    </recommendedName>
</protein>
<dbReference type="PANTHER" id="PTHR46828:SF2">
    <property type="entry name" value="ENDO-1,4-BETA-XYLANASE A-RELATED"/>
    <property type="match status" value="1"/>
</dbReference>
<dbReference type="EC" id="3.2.1.8" evidence="3 9"/>
<feature type="chain" id="PRO_5005548284" description="endo-1,4-beta-xylanase" evidence="11">
    <location>
        <begin position="27"/>
        <end position="533"/>
    </location>
</feature>
<evidence type="ECO:0000313" key="13">
    <source>
        <dbReference type="EMBL" id="KNE68105.1"/>
    </source>
</evidence>
<feature type="compositionally biased region" description="Low complexity" evidence="10">
    <location>
        <begin position="88"/>
        <end position="105"/>
    </location>
</feature>
<feature type="domain" description="GH11" evidence="12">
    <location>
        <begin position="344"/>
        <end position="529"/>
    </location>
</feature>
<reference evidence="13 14" key="1">
    <citation type="submission" date="2009-11" db="EMBL/GenBank/DDBJ databases">
        <title>Annotation of Allomyces macrogynus ATCC 38327.</title>
        <authorList>
            <consortium name="The Broad Institute Genome Sequencing Platform"/>
            <person name="Russ C."/>
            <person name="Cuomo C."/>
            <person name="Burger G."/>
            <person name="Gray M.W."/>
            <person name="Holland P.W.H."/>
            <person name="King N."/>
            <person name="Lang F.B.F."/>
            <person name="Roger A.J."/>
            <person name="Ruiz-Trillo I."/>
            <person name="Young S.K."/>
            <person name="Zeng Q."/>
            <person name="Gargeya S."/>
            <person name="Fitzgerald M."/>
            <person name="Haas B."/>
            <person name="Abouelleil A."/>
            <person name="Alvarado L."/>
            <person name="Arachchi H.M."/>
            <person name="Berlin A."/>
            <person name="Chapman S.B."/>
            <person name="Gearin G."/>
            <person name="Goldberg J."/>
            <person name="Griggs A."/>
            <person name="Gujja S."/>
            <person name="Hansen M."/>
            <person name="Heiman D."/>
            <person name="Howarth C."/>
            <person name="Larimer J."/>
            <person name="Lui A."/>
            <person name="MacDonald P.J.P."/>
            <person name="McCowen C."/>
            <person name="Montmayeur A."/>
            <person name="Murphy C."/>
            <person name="Neiman D."/>
            <person name="Pearson M."/>
            <person name="Priest M."/>
            <person name="Roberts A."/>
            <person name="Saif S."/>
            <person name="Shea T."/>
            <person name="Sisk P."/>
            <person name="Stolte C."/>
            <person name="Sykes S."/>
            <person name="Wortman J."/>
            <person name="Nusbaum C."/>
            <person name="Birren B."/>
        </authorList>
    </citation>
    <scope>NUCLEOTIDE SEQUENCE [LARGE SCALE GENOMIC DNA]</scope>
    <source>
        <strain evidence="13 14">ATCC 38327</strain>
    </source>
</reference>
<evidence type="ECO:0000256" key="3">
    <source>
        <dbReference type="ARBA" id="ARBA00012590"/>
    </source>
</evidence>
<feature type="signal peptide" evidence="11">
    <location>
        <begin position="1"/>
        <end position="26"/>
    </location>
</feature>
<evidence type="ECO:0000256" key="7">
    <source>
        <dbReference type="ARBA" id="ARBA00023295"/>
    </source>
</evidence>
<dbReference type="eggNOG" id="ENOG502RXA7">
    <property type="taxonomic scope" value="Eukaryota"/>
</dbReference>
<keyword evidence="8 9" id="KW-0624">Polysaccharide degradation</keyword>
<dbReference type="GO" id="GO:0031176">
    <property type="term" value="F:endo-1,4-beta-xylanase activity"/>
    <property type="evidence" value="ECO:0007669"/>
    <property type="project" value="UniProtKB-UniRule"/>
</dbReference>
<feature type="region of interest" description="Disordered" evidence="10">
    <location>
        <begin position="85"/>
        <end position="111"/>
    </location>
</feature>
<dbReference type="InterPro" id="IPR033123">
    <property type="entry name" value="GH11_dom"/>
</dbReference>
<dbReference type="Proteomes" id="UP000054350">
    <property type="component" value="Unassembled WGS sequence"/>
</dbReference>
<evidence type="ECO:0000256" key="5">
    <source>
        <dbReference type="ARBA" id="ARBA00022801"/>
    </source>
</evidence>
<dbReference type="SUPFAM" id="SSF49899">
    <property type="entry name" value="Concanavalin A-like lectins/glucanases"/>
    <property type="match status" value="2"/>
</dbReference>
<evidence type="ECO:0000256" key="11">
    <source>
        <dbReference type="SAM" id="SignalP"/>
    </source>
</evidence>
<proteinExistence type="inferred from homology"/>
<comment type="similarity">
    <text evidence="9">Belongs to the glycosyl hydrolase 11 (cellulase G) family.</text>
</comment>
<dbReference type="InterPro" id="IPR001137">
    <property type="entry name" value="Glyco_hydro_11"/>
</dbReference>
<dbReference type="InterPro" id="IPR013319">
    <property type="entry name" value="GH11/12"/>
</dbReference>
<accession>A0A0L0T0D1</accession>
<feature type="domain" description="GH11" evidence="12">
    <location>
        <begin position="115"/>
        <end position="300"/>
    </location>
</feature>
<evidence type="ECO:0000313" key="14">
    <source>
        <dbReference type="Proteomes" id="UP000054350"/>
    </source>
</evidence>
<evidence type="ECO:0000256" key="8">
    <source>
        <dbReference type="ARBA" id="ARBA00023326"/>
    </source>
</evidence>
<evidence type="ECO:0000256" key="4">
    <source>
        <dbReference type="ARBA" id="ARBA00022651"/>
    </source>
</evidence>
<dbReference type="STRING" id="578462.A0A0L0T0D1"/>
<dbReference type="EMBL" id="GG745355">
    <property type="protein sequence ID" value="KNE68105.1"/>
    <property type="molecule type" value="Genomic_DNA"/>
</dbReference>
<evidence type="ECO:0000256" key="1">
    <source>
        <dbReference type="ARBA" id="ARBA00000681"/>
    </source>
</evidence>
<comment type="pathway">
    <text evidence="2 9">Glycan degradation; xylan degradation.</text>
</comment>
<sequence length="533" mass="56207">MTPINPFTITTALLLAIATVATPALAAPAQCTSLATVTVTVPTTVTVTVPAPVAPTATPTSATTIAKPTSATTIAKPTSAVTIPPSVPSATIPKSAPAATSTPTAPAAPPAQWKTITKNGVGTDSGMWYSLWTDSPGHASLIVGPDGQYKTTWNEVGDVVAGKGWPTGSLTRVVGYSGTFSPQGSGFLSLYGWTKDWTVEYAISDNWGNYRPTGEFRGTLVSDGDTYDIYQVFRKDASPSGGKFQNYMSVRRNKRSSGTITFANHVKAWASHGMPLGPLGVQFLATEGYKSSGSSSINVWEVTGPAPVTTIGTPTSVATIPKSTPAATGTPAAPAAPPAEWKTISKNGSGYELGGLWYSFWADVPGHSSISIGPDGQYTTSWNGVSNFVAGKGWPTGSTTRVVSYSGTFSPQGNGYLSVYGWAKDWSVEYYITDNWGNYRPTGEFRGTLVSDGDTYDIYQVFRQDPSPSGGKFQQYWSVRRNRRSSGTITIGNHFKAWASHGMKLGALGVQFVATEGYKSSGSSSITVREVHA</sequence>
<dbReference type="AlphaFoldDB" id="A0A0L0T0D1"/>
<keyword evidence="6 9" id="KW-0119">Carbohydrate metabolism</keyword>
<dbReference type="OrthoDB" id="2115822at2759"/>